<evidence type="ECO:0000256" key="1">
    <source>
        <dbReference type="SAM" id="MobiDB-lite"/>
    </source>
</evidence>
<dbReference type="InterPro" id="IPR038555">
    <property type="entry name" value="Zincin_1_sf"/>
</dbReference>
<accession>A0A542EJJ9</accession>
<dbReference type="InterPro" id="IPR010428">
    <property type="entry name" value="Zincin_1"/>
</dbReference>
<evidence type="ECO:0000313" key="2">
    <source>
        <dbReference type="EMBL" id="TQJ15499.1"/>
    </source>
</evidence>
<dbReference type="Gene3D" id="3.30.2010.20">
    <property type="match status" value="1"/>
</dbReference>
<evidence type="ECO:0000313" key="3">
    <source>
        <dbReference type="Proteomes" id="UP000320806"/>
    </source>
</evidence>
<dbReference type="OrthoDB" id="4966605at2"/>
<dbReference type="Pfam" id="PF06262">
    <property type="entry name" value="Zincin_1"/>
    <property type="match status" value="1"/>
</dbReference>
<keyword evidence="3" id="KW-1185">Reference proteome</keyword>
<dbReference type="AlphaFoldDB" id="A0A542EJJ9"/>
<keyword evidence="2" id="KW-0378">Hydrolase</keyword>
<comment type="caution">
    <text evidence="2">The sequence shown here is derived from an EMBL/GenBank/DDBJ whole genome shotgun (WGS) entry which is preliminary data.</text>
</comment>
<dbReference type="GO" id="GO:0006508">
    <property type="term" value="P:proteolysis"/>
    <property type="evidence" value="ECO:0007669"/>
    <property type="project" value="UniProtKB-KW"/>
</dbReference>
<feature type="region of interest" description="Disordered" evidence="1">
    <location>
        <begin position="1"/>
        <end position="20"/>
    </location>
</feature>
<feature type="compositionally biased region" description="Basic residues" evidence="1">
    <location>
        <begin position="1"/>
        <end position="13"/>
    </location>
</feature>
<sequence>MTSNRRAGRRGRGMRGPVAWPRVPAMRSRSRRFDEVVLDAFEQVCTKAEIKKSPIELAVEDVPPSDPAPWEDQIALARAFPAEGSLPARVVVYRRPIETRSSCEADLVELVDLVICEQIAGLLGLDPDELKDR</sequence>
<dbReference type="SUPFAM" id="SSF55486">
    <property type="entry name" value="Metalloproteases ('zincins'), catalytic domain"/>
    <property type="match status" value="1"/>
</dbReference>
<dbReference type="EMBL" id="VFMO01000001">
    <property type="protein sequence ID" value="TQJ15499.1"/>
    <property type="molecule type" value="Genomic_DNA"/>
</dbReference>
<dbReference type="RefSeq" id="WP_129625797.1">
    <property type="nucleotide sequence ID" value="NZ_BAABCI010000036.1"/>
</dbReference>
<dbReference type="GO" id="GO:0008233">
    <property type="term" value="F:peptidase activity"/>
    <property type="evidence" value="ECO:0007669"/>
    <property type="project" value="UniProtKB-KW"/>
</dbReference>
<proteinExistence type="predicted"/>
<dbReference type="Proteomes" id="UP000320806">
    <property type="component" value="Unassembled WGS sequence"/>
</dbReference>
<name>A0A542EJJ9_9MICO</name>
<organism evidence="2 3">
    <name type="scientific">Yimella lutea</name>
    <dbReference type="NCBI Taxonomy" id="587872"/>
    <lineage>
        <taxon>Bacteria</taxon>
        <taxon>Bacillati</taxon>
        <taxon>Actinomycetota</taxon>
        <taxon>Actinomycetes</taxon>
        <taxon>Micrococcales</taxon>
        <taxon>Dermacoccaceae</taxon>
        <taxon>Yimella</taxon>
    </lineage>
</organism>
<reference evidence="2 3" key="1">
    <citation type="submission" date="2019-06" db="EMBL/GenBank/DDBJ databases">
        <title>Sequencing the genomes of 1000 actinobacteria strains.</title>
        <authorList>
            <person name="Klenk H.-P."/>
        </authorList>
    </citation>
    <scope>NUCLEOTIDE SEQUENCE [LARGE SCALE GENOMIC DNA]</scope>
    <source>
        <strain evidence="2 3">DSM 19828</strain>
    </source>
</reference>
<protein>
    <submittedName>
        <fullName evidence="2">Putative Zn-dependent protease with MMP-like domain</fullName>
    </submittedName>
</protein>
<keyword evidence="2" id="KW-0645">Protease</keyword>
<dbReference type="CDD" id="cd12954">
    <property type="entry name" value="MMP_TTHA0227_like_1"/>
    <property type="match status" value="1"/>
</dbReference>
<gene>
    <name evidence="2" type="ORF">FB459_3055</name>
</gene>